<dbReference type="NCBIfam" id="TIGR01990">
    <property type="entry name" value="bPGM"/>
    <property type="match status" value="1"/>
</dbReference>
<evidence type="ECO:0000256" key="5">
    <source>
        <dbReference type="ARBA" id="ARBA00022842"/>
    </source>
</evidence>
<evidence type="ECO:0000256" key="2">
    <source>
        <dbReference type="ARBA" id="ARBA00006171"/>
    </source>
</evidence>
<comment type="cofactor">
    <cofactor evidence="1">
        <name>Mg(2+)</name>
        <dbReference type="ChEBI" id="CHEBI:18420"/>
    </cofactor>
</comment>
<dbReference type="InterPro" id="IPR023214">
    <property type="entry name" value="HAD_sf"/>
</dbReference>
<evidence type="ECO:0000256" key="4">
    <source>
        <dbReference type="ARBA" id="ARBA00022723"/>
    </source>
</evidence>
<dbReference type="EC" id="5.4.2.6" evidence="9"/>
<dbReference type="CDD" id="cd02598">
    <property type="entry name" value="HAD_BPGM"/>
    <property type="match status" value="1"/>
</dbReference>
<dbReference type="RefSeq" id="WP_252662813.1">
    <property type="nucleotide sequence ID" value="NZ_CP098611.1"/>
</dbReference>
<evidence type="ECO:0000313" key="11">
    <source>
        <dbReference type="EMBL" id="USR90789.1"/>
    </source>
</evidence>
<dbReference type="Gene3D" id="1.10.150.240">
    <property type="entry name" value="Putative phosphatase, domain 2"/>
    <property type="match status" value="1"/>
</dbReference>
<dbReference type="InterPro" id="IPR036412">
    <property type="entry name" value="HAD-like_sf"/>
</dbReference>
<reference evidence="11" key="1">
    <citation type="submission" date="2022-06" db="EMBL/GenBank/DDBJ databases">
        <title>Genome sequence of Phormidium yuhuli AB48 isolated from an industrial photobioreactor environment.</title>
        <authorList>
            <person name="Qiu Y."/>
            <person name="Noonan A.J.C."/>
            <person name="Dofher K."/>
            <person name="Koch M."/>
            <person name="Kieft B."/>
            <person name="Lin X."/>
            <person name="Ziels R.M."/>
            <person name="Hallam S.J."/>
        </authorList>
    </citation>
    <scope>NUCLEOTIDE SEQUENCE</scope>
    <source>
        <strain evidence="11">AB48</strain>
    </source>
</reference>
<name>A0ABY5ARC7_9CYAN</name>
<dbReference type="EMBL" id="CP098611">
    <property type="protein sequence ID" value="USR90789.1"/>
    <property type="molecule type" value="Genomic_DNA"/>
</dbReference>
<keyword evidence="3" id="KW-0597">Phosphoprotein</keyword>
<dbReference type="GO" id="GO:0008801">
    <property type="term" value="F:beta-phosphoglucomutase activity"/>
    <property type="evidence" value="ECO:0007669"/>
    <property type="project" value="UniProtKB-EC"/>
</dbReference>
<organism evidence="11 12">
    <name type="scientific">Phormidium yuhuli AB48</name>
    <dbReference type="NCBI Taxonomy" id="2940671"/>
    <lineage>
        <taxon>Bacteria</taxon>
        <taxon>Bacillati</taxon>
        <taxon>Cyanobacteriota</taxon>
        <taxon>Cyanophyceae</taxon>
        <taxon>Oscillatoriophycideae</taxon>
        <taxon>Oscillatoriales</taxon>
        <taxon>Oscillatoriaceae</taxon>
        <taxon>Phormidium</taxon>
        <taxon>Phormidium yuhuli</taxon>
    </lineage>
</organism>
<dbReference type="NCBIfam" id="TIGR01509">
    <property type="entry name" value="HAD-SF-IA-v3"/>
    <property type="match status" value="1"/>
</dbReference>
<protein>
    <recommendedName>
        <fullName evidence="10">Beta-phosphoglucomutase</fullName>
        <ecNumber evidence="9">5.4.2.6</ecNumber>
    </recommendedName>
</protein>
<evidence type="ECO:0000256" key="3">
    <source>
        <dbReference type="ARBA" id="ARBA00022553"/>
    </source>
</evidence>
<evidence type="ECO:0000256" key="1">
    <source>
        <dbReference type="ARBA" id="ARBA00001946"/>
    </source>
</evidence>
<evidence type="ECO:0000256" key="10">
    <source>
        <dbReference type="ARBA" id="ARBA00044991"/>
    </source>
</evidence>
<evidence type="ECO:0000313" key="12">
    <source>
        <dbReference type="Proteomes" id="UP001056708"/>
    </source>
</evidence>
<dbReference type="SFLD" id="SFLDG01129">
    <property type="entry name" value="C1.5:_HAD__Beta-PGM__Phosphata"/>
    <property type="match status" value="1"/>
</dbReference>
<dbReference type="Gene3D" id="3.40.50.1000">
    <property type="entry name" value="HAD superfamily/HAD-like"/>
    <property type="match status" value="1"/>
</dbReference>
<comment type="similarity">
    <text evidence="2">Belongs to the HAD-like hydrolase superfamily. CbbY/CbbZ/Gph/YieH family.</text>
</comment>
<dbReference type="SFLD" id="SFLDG01135">
    <property type="entry name" value="C1.5.6:_HAD__Beta-PGM__Phospha"/>
    <property type="match status" value="1"/>
</dbReference>
<dbReference type="InterPro" id="IPR006439">
    <property type="entry name" value="HAD-SF_hydro_IA"/>
</dbReference>
<dbReference type="PRINTS" id="PR00413">
    <property type="entry name" value="HADHALOGNASE"/>
</dbReference>
<dbReference type="NCBIfam" id="TIGR02009">
    <property type="entry name" value="PGMB-YQAB-SF"/>
    <property type="match status" value="1"/>
</dbReference>
<dbReference type="SUPFAM" id="SSF56784">
    <property type="entry name" value="HAD-like"/>
    <property type="match status" value="1"/>
</dbReference>
<keyword evidence="4" id="KW-0479">Metal-binding</keyword>
<dbReference type="InterPro" id="IPR010972">
    <property type="entry name" value="Beta-PGM"/>
</dbReference>
<dbReference type="InterPro" id="IPR051600">
    <property type="entry name" value="Beta-PGM-like"/>
</dbReference>
<evidence type="ECO:0000256" key="7">
    <source>
        <dbReference type="ARBA" id="ARBA00023277"/>
    </source>
</evidence>
<keyword evidence="5" id="KW-0460">Magnesium</keyword>
<dbReference type="SFLD" id="SFLDS00003">
    <property type="entry name" value="Haloacid_Dehalogenase"/>
    <property type="match status" value="1"/>
</dbReference>
<dbReference type="InterPro" id="IPR010976">
    <property type="entry name" value="B-phosphoglucomutase_hydrolase"/>
</dbReference>
<dbReference type="Proteomes" id="UP001056708">
    <property type="component" value="Chromosome"/>
</dbReference>
<evidence type="ECO:0000256" key="9">
    <source>
        <dbReference type="ARBA" id="ARBA00044968"/>
    </source>
</evidence>
<sequence length="232" mass="25763">MTRSRFDSLAPVDCHPLRGVIFDMDGVLTDTIEFHYQTWQRLADEEGIPFSRQANEALRGLSRRDSLLRILQGRVLPEATIQELLERKNRYFRSFIETMTADYLLPGVQVFLKDLREAGIKTAVASASQNVYIVIEKLGIASDIDVITNVYDVDRPKPAPDVFLYAAQQLGLGPEDCVVFEDAESGVEAARAAQMRVIGLGDAAQVGAADWVLPGLEGVRWHHIQAKLNPGV</sequence>
<comment type="catalytic activity">
    <reaction evidence="8">
        <text>beta-D-glucose 1-phosphate = beta-D-glucose 6-phosphate</text>
        <dbReference type="Rhea" id="RHEA:20113"/>
        <dbReference type="ChEBI" id="CHEBI:57684"/>
        <dbReference type="ChEBI" id="CHEBI:58247"/>
        <dbReference type="EC" id="5.4.2.6"/>
    </reaction>
</comment>
<keyword evidence="12" id="KW-1185">Reference proteome</keyword>
<keyword evidence="7" id="KW-0119">Carbohydrate metabolism</keyword>
<proteinExistence type="inferred from homology"/>
<dbReference type="PANTHER" id="PTHR46193:SF18">
    <property type="entry name" value="HEXITOL PHOSPHATASE B"/>
    <property type="match status" value="1"/>
</dbReference>
<dbReference type="Pfam" id="PF00702">
    <property type="entry name" value="Hydrolase"/>
    <property type="match status" value="1"/>
</dbReference>
<evidence type="ECO:0000256" key="6">
    <source>
        <dbReference type="ARBA" id="ARBA00023235"/>
    </source>
</evidence>
<evidence type="ECO:0000256" key="8">
    <source>
        <dbReference type="ARBA" id="ARBA00044926"/>
    </source>
</evidence>
<keyword evidence="6 11" id="KW-0413">Isomerase</keyword>
<gene>
    <name evidence="11" type="primary">pgmB</name>
    <name evidence="11" type="ORF">NEA10_18515</name>
</gene>
<dbReference type="PANTHER" id="PTHR46193">
    <property type="entry name" value="6-PHOSPHOGLUCONATE PHOSPHATASE"/>
    <property type="match status" value="1"/>
</dbReference>
<accession>A0ABY5ARC7</accession>
<dbReference type="InterPro" id="IPR023198">
    <property type="entry name" value="PGP-like_dom2"/>
</dbReference>